<accession>A0A0N4YKF3</accession>
<evidence type="ECO:0000313" key="2">
    <source>
        <dbReference type="EMBL" id="VDL81175.1"/>
    </source>
</evidence>
<dbReference type="EMBL" id="UYSL01022808">
    <property type="protein sequence ID" value="VDL81175.1"/>
    <property type="molecule type" value="Genomic_DNA"/>
</dbReference>
<feature type="compositionally biased region" description="Low complexity" evidence="1">
    <location>
        <begin position="143"/>
        <end position="159"/>
    </location>
</feature>
<evidence type="ECO:0000313" key="3">
    <source>
        <dbReference type="Proteomes" id="UP000271162"/>
    </source>
</evidence>
<sequence length="204" mass="23034">MRFTAEQRLEVCSCCNRFSPSDVMDVENVKIVDGLIFGYLTRRQYCETLRIFCDEAPSLRDENNRFQSGGNVFIKVNDQLHDKTLEQIVNAFNVVGRFDVSPELVDFGIRLRDLTNDDNQMKLYGKRVFSKRAPPGSSFHCESSQQGQQNVGSNCSSQNGGQGGYSITDVGLSRQQMATQQEYGFEYQAQFSSFMVLVARAICV</sequence>
<dbReference type="WBParaSite" id="NBR_0001751701-mRNA-1">
    <property type="protein sequence ID" value="NBR_0001751701-mRNA-1"/>
    <property type="gene ID" value="NBR_0001751701"/>
</dbReference>
<evidence type="ECO:0000256" key="1">
    <source>
        <dbReference type="SAM" id="MobiDB-lite"/>
    </source>
</evidence>
<dbReference type="InterPro" id="IPR006594">
    <property type="entry name" value="LisH"/>
</dbReference>
<dbReference type="PROSITE" id="PS50896">
    <property type="entry name" value="LISH"/>
    <property type="match status" value="1"/>
</dbReference>
<reference evidence="4" key="1">
    <citation type="submission" date="2017-02" db="UniProtKB">
        <authorList>
            <consortium name="WormBaseParasite"/>
        </authorList>
    </citation>
    <scope>IDENTIFICATION</scope>
</reference>
<organism evidence="4">
    <name type="scientific">Nippostrongylus brasiliensis</name>
    <name type="common">Rat hookworm</name>
    <dbReference type="NCBI Taxonomy" id="27835"/>
    <lineage>
        <taxon>Eukaryota</taxon>
        <taxon>Metazoa</taxon>
        <taxon>Ecdysozoa</taxon>
        <taxon>Nematoda</taxon>
        <taxon>Chromadorea</taxon>
        <taxon>Rhabditida</taxon>
        <taxon>Rhabditina</taxon>
        <taxon>Rhabditomorpha</taxon>
        <taxon>Strongyloidea</taxon>
        <taxon>Heligmosomidae</taxon>
        <taxon>Nippostrongylus</taxon>
    </lineage>
</organism>
<name>A0A0N4YKF3_NIPBR</name>
<dbReference type="AlphaFoldDB" id="A0A0N4YKF3"/>
<protein>
    <submittedName>
        <fullName evidence="4">LisH domain-containing protein</fullName>
    </submittedName>
</protein>
<feature type="region of interest" description="Disordered" evidence="1">
    <location>
        <begin position="135"/>
        <end position="160"/>
    </location>
</feature>
<evidence type="ECO:0000313" key="4">
    <source>
        <dbReference type="WBParaSite" id="NBR_0001751701-mRNA-1"/>
    </source>
</evidence>
<keyword evidence="3" id="KW-1185">Reference proteome</keyword>
<reference evidence="2 3" key="2">
    <citation type="submission" date="2018-11" db="EMBL/GenBank/DDBJ databases">
        <authorList>
            <consortium name="Pathogen Informatics"/>
        </authorList>
    </citation>
    <scope>NUCLEOTIDE SEQUENCE [LARGE SCALE GENOMIC DNA]</scope>
</reference>
<proteinExistence type="predicted"/>
<dbReference type="Proteomes" id="UP000271162">
    <property type="component" value="Unassembled WGS sequence"/>
</dbReference>
<gene>
    <name evidence="2" type="ORF">NBR_LOCUS17518</name>
</gene>